<keyword evidence="1" id="KW-0596">Phosphopantetheine</keyword>
<dbReference type="GO" id="GO:0044550">
    <property type="term" value="P:secondary metabolite biosynthetic process"/>
    <property type="evidence" value="ECO:0007669"/>
    <property type="project" value="TreeGrafter"/>
</dbReference>
<dbReference type="InterPro" id="IPR036291">
    <property type="entry name" value="NAD(P)-bd_dom_sf"/>
</dbReference>
<dbReference type="Pfam" id="PF08659">
    <property type="entry name" value="KR"/>
    <property type="match status" value="1"/>
</dbReference>
<evidence type="ECO:0000313" key="5">
    <source>
        <dbReference type="Proteomes" id="UP000297299"/>
    </source>
</evidence>
<gene>
    <name evidence="4" type="ORF">BOTCAL_0225g00030</name>
</gene>
<accession>A0A4Y8D0H7</accession>
<dbReference type="SUPFAM" id="SSF51735">
    <property type="entry name" value="NAD(P)-binding Rossmann-fold domains"/>
    <property type="match status" value="1"/>
</dbReference>
<dbReference type="SMART" id="SM00822">
    <property type="entry name" value="PKS_KR"/>
    <property type="match status" value="1"/>
</dbReference>
<keyword evidence="5" id="KW-1185">Reference proteome</keyword>
<dbReference type="Proteomes" id="UP000297299">
    <property type="component" value="Unassembled WGS sequence"/>
</dbReference>
<proteinExistence type="predicted"/>
<dbReference type="OrthoDB" id="329835at2759"/>
<evidence type="ECO:0000259" key="3">
    <source>
        <dbReference type="SMART" id="SM00822"/>
    </source>
</evidence>
<dbReference type="PANTHER" id="PTHR43775:SF37">
    <property type="entry name" value="SI:DKEY-61P9.11"/>
    <property type="match status" value="1"/>
</dbReference>
<name>A0A4Y8D0H7_9HELO</name>
<evidence type="ECO:0000256" key="2">
    <source>
        <dbReference type="ARBA" id="ARBA00022553"/>
    </source>
</evidence>
<dbReference type="GO" id="GO:0004312">
    <property type="term" value="F:fatty acid synthase activity"/>
    <property type="evidence" value="ECO:0007669"/>
    <property type="project" value="TreeGrafter"/>
</dbReference>
<comment type="caution">
    <text evidence="4">The sequence shown here is derived from an EMBL/GenBank/DDBJ whole genome shotgun (WGS) entry which is preliminary data.</text>
</comment>
<dbReference type="AlphaFoldDB" id="A0A4Y8D0H7"/>
<evidence type="ECO:0000313" key="4">
    <source>
        <dbReference type="EMBL" id="TEY56423.1"/>
    </source>
</evidence>
<dbReference type="EMBL" id="PHWZ01000225">
    <property type="protein sequence ID" value="TEY56423.1"/>
    <property type="molecule type" value="Genomic_DNA"/>
</dbReference>
<evidence type="ECO:0000256" key="1">
    <source>
        <dbReference type="ARBA" id="ARBA00022450"/>
    </source>
</evidence>
<dbReference type="PANTHER" id="PTHR43775">
    <property type="entry name" value="FATTY ACID SYNTHASE"/>
    <property type="match status" value="1"/>
</dbReference>
<dbReference type="InterPro" id="IPR057326">
    <property type="entry name" value="KR_dom"/>
</dbReference>
<dbReference type="InterPro" id="IPR050091">
    <property type="entry name" value="PKS_NRPS_Biosynth_Enz"/>
</dbReference>
<dbReference type="Gene3D" id="3.40.50.720">
    <property type="entry name" value="NAD(P)-binding Rossmann-like Domain"/>
    <property type="match status" value="1"/>
</dbReference>
<dbReference type="InterPro" id="IPR013968">
    <property type="entry name" value="PKS_KR"/>
</dbReference>
<sequence length="277" mass="30338">MTGRDEDPVSKFLTLKNDWNMDANASYVVAGRFGGIGRAILRWMANRGAKNLIVPSTSRTSSQADKHIDSELTRRDVRAIAKICNVASDTALIALLQDCAVSIPSIKGCINAAMVLQGFSAPPNPIFRFPESLFSVTVGYETRACTNLGLDMDFVILLSSIAGIYGSPGQSNYAAGYTFQDALARSRSAAGYRGSVSTNLGWMRTFGIIVETKEYQHNRQYVGDMSRVEEADFFALLEHYCYPLLSPLSTQDSQVIIGVIRQAHVHARDEAPIDVLK</sequence>
<feature type="domain" description="Ketoreductase" evidence="3">
    <location>
        <begin position="25"/>
        <end position="206"/>
    </location>
</feature>
<organism evidence="4 5">
    <name type="scientific">Botryotinia calthae</name>
    <dbReference type="NCBI Taxonomy" id="38488"/>
    <lineage>
        <taxon>Eukaryota</taxon>
        <taxon>Fungi</taxon>
        <taxon>Dikarya</taxon>
        <taxon>Ascomycota</taxon>
        <taxon>Pezizomycotina</taxon>
        <taxon>Leotiomycetes</taxon>
        <taxon>Helotiales</taxon>
        <taxon>Sclerotiniaceae</taxon>
        <taxon>Botryotinia</taxon>
    </lineage>
</organism>
<protein>
    <recommendedName>
        <fullName evidence="3">Ketoreductase domain-containing protein</fullName>
    </recommendedName>
</protein>
<reference evidence="4 5" key="1">
    <citation type="submission" date="2017-11" db="EMBL/GenBank/DDBJ databases">
        <title>Comparative genomics of Botrytis spp.</title>
        <authorList>
            <person name="Valero-Jimenez C.A."/>
            <person name="Tapia P."/>
            <person name="Veloso J."/>
            <person name="Silva-Moreno E."/>
            <person name="Staats M."/>
            <person name="Valdes J.H."/>
            <person name="Van Kan J.A.L."/>
        </authorList>
    </citation>
    <scope>NUCLEOTIDE SEQUENCE [LARGE SCALE GENOMIC DNA]</scope>
    <source>
        <strain evidence="4 5">MUCL2830</strain>
    </source>
</reference>
<dbReference type="STRING" id="38488.A0A4Y8D0H7"/>
<keyword evidence="2" id="KW-0597">Phosphoprotein</keyword>
<dbReference type="GO" id="GO:0006633">
    <property type="term" value="P:fatty acid biosynthetic process"/>
    <property type="evidence" value="ECO:0007669"/>
    <property type="project" value="TreeGrafter"/>
</dbReference>